<dbReference type="PANTHER" id="PTHR37822:SF2">
    <property type="entry name" value="SPORE PHOTOPRODUCT LYASE"/>
    <property type="match status" value="1"/>
</dbReference>
<organism evidence="1 2">
    <name type="scientific">Methylobacterium crusticola</name>
    <dbReference type="NCBI Taxonomy" id="1697972"/>
    <lineage>
        <taxon>Bacteria</taxon>
        <taxon>Pseudomonadati</taxon>
        <taxon>Pseudomonadota</taxon>
        <taxon>Alphaproteobacteria</taxon>
        <taxon>Hyphomicrobiales</taxon>
        <taxon>Methylobacteriaceae</taxon>
        <taxon>Methylobacterium</taxon>
    </lineage>
</organism>
<dbReference type="Gene3D" id="3.40.50.12110">
    <property type="match status" value="1"/>
</dbReference>
<evidence type="ECO:0000313" key="1">
    <source>
        <dbReference type="EMBL" id="GJD51572.1"/>
    </source>
</evidence>
<proteinExistence type="predicted"/>
<dbReference type="Proteomes" id="UP001055167">
    <property type="component" value="Unassembled WGS sequence"/>
</dbReference>
<sequence length="398" mass="43124">MRLMEMDRRAGILGAEGPPGATIGAGSRIGAPAFVGMNVHAPPTPSPARLWRPRRVLVTPAALDHAHGRAMAGRLEALGLPVERLRSNRLTGLRPEDPRRAYVEAKNTLALVVAPPTRLKLQPIPPSADWRVDLAEGCPAHCQYCYLAGSLAGPPVTRVYANLGEILATLRSYAGSGRITSAQEERAHEGTTFECSCYTDPLGIEHLTGSLSEAIRFFGAWEAPVQLRFTTKFAAVEPLLGLPHGRNTRIRFSVNARAAARYEGGTAPLAARFAAMRAVALAGYPVGLTVAPILPVEDWRQAYDALIAEAAAALDGVPDLDLTAELITHRFTPGSKTVLEGWYPGSGLAMREDERARKFTKFGSVKYVLPKDLMSEMRRHITGRLAARLPAARLLYWT</sequence>
<protein>
    <submittedName>
        <fullName evidence="1">Spore photoproduct lyase</fullName>
    </submittedName>
</protein>
<dbReference type="PANTHER" id="PTHR37822">
    <property type="entry name" value="SPORE PHOTOPRODUCT LYASE-RELATED"/>
    <property type="match status" value="1"/>
</dbReference>
<reference evidence="1" key="1">
    <citation type="journal article" date="2021" name="Front. Microbiol.">
        <title>Comprehensive Comparative Genomics and Phenotyping of Methylobacterium Species.</title>
        <authorList>
            <person name="Alessa O."/>
            <person name="Ogura Y."/>
            <person name="Fujitani Y."/>
            <person name="Takami H."/>
            <person name="Hayashi T."/>
            <person name="Sahin N."/>
            <person name="Tani A."/>
        </authorList>
    </citation>
    <scope>NUCLEOTIDE SEQUENCE</scope>
    <source>
        <strain evidence="1">KCTC 52305</strain>
    </source>
</reference>
<dbReference type="EMBL" id="BPQH01000014">
    <property type="protein sequence ID" value="GJD51572.1"/>
    <property type="molecule type" value="Genomic_DNA"/>
</dbReference>
<dbReference type="Gene3D" id="3.80.30.30">
    <property type="match status" value="1"/>
</dbReference>
<name>A0ABQ4R2C5_9HYPH</name>
<dbReference type="GO" id="GO:0016829">
    <property type="term" value="F:lyase activity"/>
    <property type="evidence" value="ECO:0007669"/>
    <property type="project" value="UniProtKB-KW"/>
</dbReference>
<keyword evidence="1" id="KW-0456">Lyase</keyword>
<dbReference type="InterPro" id="IPR049539">
    <property type="entry name" value="SPL"/>
</dbReference>
<comment type="caution">
    <text evidence="1">The sequence shown here is derived from an EMBL/GenBank/DDBJ whole genome shotgun (WGS) entry which is preliminary data.</text>
</comment>
<evidence type="ECO:0000313" key="2">
    <source>
        <dbReference type="Proteomes" id="UP001055167"/>
    </source>
</evidence>
<accession>A0ABQ4R2C5</accession>
<keyword evidence="2" id="KW-1185">Reference proteome</keyword>
<reference evidence="1" key="2">
    <citation type="submission" date="2021-08" db="EMBL/GenBank/DDBJ databases">
        <authorList>
            <person name="Tani A."/>
            <person name="Ola A."/>
            <person name="Ogura Y."/>
            <person name="Katsura K."/>
            <person name="Hayashi T."/>
        </authorList>
    </citation>
    <scope>NUCLEOTIDE SEQUENCE</scope>
    <source>
        <strain evidence="1">KCTC 52305</strain>
    </source>
</reference>
<dbReference type="Pfam" id="PF20903">
    <property type="entry name" value="SPL"/>
    <property type="match status" value="1"/>
</dbReference>
<gene>
    <name evidence="1" type="primary">splG</name>
    <name evidence="1" type="ORF">OPKNFCMD_4327</name>
</gene>